<accession>A0ACC5RHL0</accession>
<keyword evidence="1" id="KW-0808">Transferase</keyword>
<keyword evidence="2" id="KW-1185">Reference proteome</keyword>
<protein>
    <submittedName>
        <fullName evidence="1">3-phosphoshikimate 1-carboxyvinyltransferase</fullName>
        <ecNumber evidence="1">2.5.1.19</ecNumber>
    </submittedName>
</protein>
<dbReference type="Proteomes" id="UP000633731">
    <property type="component" value="Unassembled WGS sequence"/>
</dbReference>
<proteinExistence type="predicted"/>
<name>A0ACC5RHL0_ENTAG</name>
<evidence type="ECO:0000313" key="2">
    <source>
        <dbReference type="Proteomes" id="UP000633731"/>
    </source>
</evidence>
<gene>
    <name evidence="1" type="primary">aroA</name>
    <name evidence="1" type="ORF">JJL49_02145</name>
</gene>
<comment type="caution">
    <text evidence="1">The sequence shown here is derived from an EMBL/GenBank/DDBJ whole genome shotgun (WGS) entry which is preliminary data.</text>
</comment>
<organism evidence="1 2">
    <name type="scientific">Enterobacter agglomerans</name>
    <name type="common">Erwinia herbicola</name>
    <name type="synonym">Pantoea agglomerans</name>
    <dbReference type="NCBI Taxonomy" id="549"/>
    <lineage>
        <taxon>Bacteria</taxon>
        <taxon>Pseudomonadati</taxon>
        <taxon>Pseudomonadota</taxon>
        <taxon>Gammaproteobacteria</taxon>
        <taxon>Enterobacterales</taxon>
        <taxon>Erwiniaceae</taxon>
        <taxon>Pantoea</taxon>
        <taxon>Pantoea agglomerans group</taxon>
    </lineage>
</organism>
<dbReference type="EC" id="2.5.1.19" evidence="1"/>
<evidence type="ECO:0000313" key="1">
    <source>
        <dbReference type="EMBL" id="MBK4724031.1"/>
    </source>
</evidence>
<dbReference type="EMBL" id="JAEOXF010000001">
    <property type="protein sequence ID" value="MBK4724031.1"/>
    <property type="molecule type" value="Genomic_DNA"/>
</dbReference>
<reference evidence="1" key="1">
    <citation type="submission" date="2021-01" db="EMBL/GenBank/DDBJ databases">
        <title>Draft genome of Pantoea agglomerans Eh 335.</title>
        <authorList>
            <person name="Emsley S.A."/>
            <person name="Oline D.K."/>
            <person name="Saw J.H."/>
            <person name="Ushijima B."/>
            <person name="Videau P."/>
            <person name="Koyack M.J."/>
        </authorList>
    </citation>
    <scope>NUCLEOTIDE SEQUENCE</scope>
    <source>
        <strain evidence="1">Eh 335</strain>
    </source>
</reference>
<sequence>MQDSLTLQPIALVDGTVNLPGSKSVSNRALLLAALAKGTTRLTNLLDSDDVRHMLNALQALGVHFTLSADRTVCEVEGQGGALKAEGALELFLGNAGTAMRPLAAALCLGSNDIVLTGEPRMKERPIGHLVDALRQGGADVEYLEQENYPPLRLKGGFRGGEVAVDGSVSSQFLTALLMTAPLAENDTRIVIKGDLVSKPYIDITLNLMATFGVNVENEDYRAFHIRGQQQYQAPGDYLVEGDASSASYFLAAAAIKGGTVKVTGIGRNSMQGDIRFADVLEKMGASVEWGDDFIACTRGDLNAIDLDMNHIPDAAMTIATAALFAKGTTVMRNIYNWRVKETDRLAAMSIELRKVGAEVEEGHDFIRITPPAQVKFAEIGTYNDHRMAMCFSLVALSSTPVTILDPKCTAKTFPDYFEQLARISQLA</sequence>